<evidence type="ECO:0000313" key="8">
    <source>
        <dbReference type="Proteomes" id="UP000562464"/>
    </source>
</evidence>
<feature type="coiled-coil region" evidence="6">
    <location>
        <begin position="36"/>
        <end position="63"/>
    </location>
</feature>
<evidence type="ECO:0000256" key="3">
    <source>
        <dbReference type="ARBA" id="ARBA00022723"/>
    </source>
</evidence>
<name>A0A841C8Z3_9LACT</name>
<reference evidence="7 8" key="1">
    <citation type="submission" date="2020-08" db="EMBL/GenBank/DDBJ databases">
        <title>Genomic Encyclopedia of Type Strains, Phase IV (KMG-IV): sequencing the most valuable type-strain genomes for metagenomic binning, comparative biology and taxonomic classification.</title>
        <authorList>
            <person name="Goeker M."/>
        </authorList>
    </citation>
    <scope>NUCLEOTIDE SEQUENCE [LARGE SCALE GENOMIC DNA]</scope>
    <source>
        <strain evidence="7 8">DSM 14925</strain>
    </source>
</reference>
<accession>A0A841C8Z3</accession>
<keyword evidence="8" id="KW-1185">Reference proteome</keyword>
<keyword evidence="4" id="KW-0862">Zinc</keyword>
<dbReference type="PIRSF" id="PIRSF021439">
    <property type="entry name" value="DUF972"/>
    <property type="match status" value="1"/>
</dbReference>
<keyword evidence="6" id="KW-0175">Coiled coil</keyword>
<evidence type="ECO:0000256" key="2">
    <source>
        <dbReference type="ARBA" id="ARBA00022705"/>
    </source>
</evidence>
<dbReference type="Proteomes" id="UP000562464">
    <property type="component" value="Unassembled WGS sequence"/>
</dbReference>
<evidence type="ECO:0000256" key="6">
    <source>
        <dbReference type="SAM" id="Coils"/>
    </source>
</evidence>
<keyword evidence="3" id="KW-0479">Metal-binding</keyword>
<dbReference type="EMBL" id="JACHHV010000006">
    <property type="protein sequence ID" value="MBB5887690.1"/>
    <property type="molecule type" value="Genomic_DNA"/>
</dbReference>
<dbReference type="AlphaFoldDB" id="A0A841C8Z3"/>
<evidence type="ECO:0000256" key="4">
    <source>
        <dbReference type="ARBA" id="ARBA00022833"/>
    </source>
</evidence>
<gene>
    <name evidence="7" type="ORF">HNQ37_000562</name>
</gene>
<comment type="caution">
    <text evidence="7">The sequence shown here is derived from an EMBL/GenBank/DDBJ whole genome shotgun (WGS) entry which is preliminary data.</text>
</comment>
<evidence type="ECO:0000256" key="5">
    <source>
        <dbReference type="ARBA" id="ARBA00022880"/>
    </source>
</evidence>
<dbReference type="InterPro" id="IPR010377">
    <property type="entry name" value="YabA"/>
</dbReference>
<sequence length="106" mass="12418">MFESTQNREEILESLNRLEIDLADTYAIIGTMKDFLNDTLTENTQFRLENERLRDRIEELESSTNARKSVDSLQKIYDEGFHVCRTYYGKVLENGENCLLCQEVLS</sequence>
<dbReference type="GO" id="GO:0006260">
    <property type="term" value="P:DNA replication"/>
    <property type="evidence" value="ECO:0007669"/>
    <property type="project" value="UniProtKB-KW"/>
</dbReference>
<dbReference type="GO" id="GO:0008156">
    <property type="term" value="P:negative regulation of DNA replication"/>
    <property type="evidence" value="ECO:0007669"/>
    <property type="project" value="UniProtKB-KW"/>
</dbReference>
<dbReference type="GO" id="GO:0046872">
    <property type="term" value="F:metal ion binding"/>
    <property type="evidence" value="ECO:0007669"/>
    <property type="project" value="UniProtKB-KW"/>
</dbReference>
<dbReference type="Pfam" id="PF06156">
    <property type="entry name" value="YabA"/>
    <property type="match status" value="1"/>
</dbReference>
<proteinExistence type="predicted"/>
<keyword evidence="5" id="KW-0236">DNA replication inhibitor</keyword>
<dbReference type="RefSeq" id="WP_183539094.1">
    <property type="nucleotide sequence ID" value="NZ_DASWOY010000021.1"/>
</dbReference>
<evidence type="ECO:0000313" key="7">
    <source>
        <dbReference type="EMBL" id="MBB5887690.1"/>
    </source>
</evidence>
<organism evidence="7 8">
    <name type="scientific">Lactovum miscens</name>
    <dbReference type="NCBI Taxonomy" id="190387"/>
    <lineage>
        <taxon>Bacteria</taxon>
        <taxon>Bacillati</taxon>
        <taxon>Bacillota</taxon>
        <taxon>Bacilli</taxon>
        <taxon>Lactobacillales</taxon>
        <taxon>Streptococcaceae</taxon>
        <taxon>Lactovum</taxon>
    </lineage>
</organism>
<evidence type="ECO:0000256" key="1">
    <source>
        <dbReference type="ARBA" id="ARBA00022490"/>
    </source>
</evidence>
<keyword evidence="1" id="KW-0963">Cytoplasm</keyword>
<keyword evidence="2" id="KW-0235">DNA replication</keyword>
<protein>
    <submittedName>
        <fullName evidence="7">Regulator of replication initiation timing</fullName>
    </submittedName>
</protein>